<dbReference type="STRING" id="1344416.A0A139AQY0"/>
<dbReference type="SUPFAM" id="SSF52518">
    <property type="entry name" value="Thiamin diphosphate-binding fold (THDP-binding)"/>
    <property type="match status" value="1"/>
</dbReference>
<evidence type="ECO:0000256" key="1">
    <source>
        <dbReference type="ARBA" id="ARBA00001964"/>
    </source>
</evidence>
<keyword evidence="5" id="KW-0460">Magnesium</keyword>
<evidence type="ECO:0000256" key="3">
    <source>
        <dbReference type="ARBA" id="ARBA00022723"/>
    </source>
</evidence>
<evidence type="ECO:0000313" key="9">
    <source>
        <dbReference type="EMBL" id="KXS19138.1"/>
    </source>
</evidence>
<dbReference type="Pfam" id="PF02775">
    <property type="entry name" value="TPP_enzyme_C"/>
    <property type="match status" value="1"/>
</dbReference>
<keyword evidence="4" id="KW-0210">Decarboxylase</keyword>
<dbReference type="InterPro" id="IPR012110">
    <property type="entry name" value="PDC/IPDC-like"/>
</dbReference>
<reference evidence="9 10" key="1">
    <citation type="journal article" date="2015" name="Genome Biol. Evol.">
        <title>Phylogenomic analyses indicate that early fungi evolved digesting cell walls of algal ancestors of land plants.</title>
        <authorList>
            <person name="Chang Y."/>
            <person name="Wang S."/>
            <person name="Sekimoto S."/>
            <person name="Aerts A.L."/>
            <person name="Choi C."/>
            <person name="Clum A."/>
            <person name="LaButti K.M."/>
            <person name="Lindquist E.A."/>
            <person name="Yee Ngan C."/>
            <person name="Ohm R.A."/>
            <person name="Salamov A.A."/>
            <person name="Grigoriev I.V."/>
            <person name="Spatafora J.W."/>
            <person name="Berbee M.L."/>
        </authorList>
    </citation>
    <scope>NUCLEOTIDE SEQUENCE [LARGE SCALE GENOMIC DNA]</scope>
    <source>
        <strain evidence="9 10">JEL478</strain>
    </source>
</reference>
<keyword evidence="6" id="KW-0786">Thiamine pyrophosphate</keyword>
<organism evidence="9 10">
    <name type="scientific">Gonapodya prolifera (strain JEL478)</name>
    <name type="common">Monoblepharis prolifera</name>
    <dbReference type="NCBI Taxonomy" id="1344416"/>
    <lineage>
        <taxon>Eukaryota</taxon>
        <taxon>Fungi</taxon>
        <taxon>Fungi incertae sedis</taxon>
        <taxon>Chytridiomycota</taxon>
        <taxon>Chytridiomycota incertae sedis</taxon>
        <taxon>Monoblepharidomycetes</taxon>
        <taxon>Monoblepharidales</taxon>
        <taxon>Gonapodyaceae</taxon>
        <taxon>Gonapodya</taxon>
    </lineage>
</organism>
<accession>A0A139AQY0</accession>
<dbReference type="PANTHER" id="PTHR43452">
    <property type="entry name" value="PYRUVATE DECARBOXYLASE"/>
    <property type="match status" value="1"/>
</dbReference>
<dbReference type="InterPro" id="IPR029061">
    <property type="entry name" value="THDP-binding"/>
</dbReference>
<comment type="cofactor">
    <cofactor evidence="1">
        <name>thiamine diphosphate</name>
        <dbReference type="ChEBI" id="CHEBI:58937"/>
    </cofactor>
</comment>
<proteinExistence type="inferred from homology"/>
<dbReference type="OrthoDB" id="3970464at2759"/>
<dbReference type="PANTHER" id="PTHR43452:SF1">
    <property type="entry name" value="PYRUVATE DECARBOXYLASE C186.09-RELATED"/>
    <property type="match status" value="1"/>
</dbReference>
<name>A0A139AQY0_GONPJ</name>
<keyword evidence="10" id="KW-1185">Reference proteome</keyword>
<dbReference type="InterPro" id="IPR011766">
    <property type="entry name" value="TPP_enzyme_TPP-bd"/>
</dbReference>
<dbReference type="GO" id="GO:0005829">
    <property type="term" value="C:cytosol"/>
    <property type="evidence" value="ECO:0007669"/>
    <property type="project" value="TreeGrafter"/>
</dbReference>
<dbReference type="GO" id="GO:0046872">
    <property type="term" value="F:metal ion binding"/>
    <property type="evidence" value="ECO:0007669"/>
    <property type="project" value="UniProtKB-KW"/>
</dbReference>
<evidence type="ECO:0000256" key="6">
    <source>
        <dbReference type="ARBA" id="ARBA00023052"/>
    </source>
</evidence>
<sequence length="303" mass="32308">MPQDGIIIYASQERPSVHIAPADYHLLAAVTFLKALRQVGLPKRPAPPRSTESVPHAIKRGDGVEKLTRSKVYAEVERLVGGGYASTDGKNGFGKDSWGLVVEVGDSWFSAIGVHLPQSTGFEMQFLYGSIGWSVGAYLGYALGIASGGKPLSLSGASPQAKSDQNNTKRNRVMAIVGDGSFQVGAQELSTAIRYGAAGVMMVVNNGGYAIEDQLHDGPYNRIQNWRFADLVSLFSSAPTALNPAHAWSAVCHTGADLERVMERVHGDPDGLALIEVVIPTDDVTKELAEWGGKVGAYTKRVG</sequence>
<evidence type="ECO:0000259" key="8">
    <source>
        <dbReference type="Pfam" id="PF02775"/>
    </source>
</evidence>
<evidence type="ECO:0000256" key="4">
    <source>
        <dbReference type="ARBA" id="ARBA00022793"/>
    </source>
</evidence>
<dbReference type="GO" id="GO:0000949">
    <property type="term" value="P:aromatic amino acid family catabolic process to alcohol via Ehrlich pathway"/>
    <property type="evidence" value="ECO:0007669"/>
    <property type="project" value="TreeGrafter"/>
</dbReference>
<keyword evidence="3" id="KW-0479">Metal-binding</keyword>
<evidence type="ECO:0000256" key="5">
    <source>
        <dbReference type="ARBA" id="ARBA00022842"/>
    </source>
</evidence>
<dbReference type="AlphaFoldDB" id="A0A139AQY0"/>
<dbReference type="GO" id="GO:0030976">
    <property type="term" value="F:thiamine pyrophosphate binding"/>
    <property type="evidence" value="ECO:0007669"/>
    <property type="project" value="InterPro"/>
</dbReference>
<comment type="similarity">
    <text evidence="2">Belongs to the TPP enzyme family.</text>
</comment>
<dbReference type="GO" id="GO:0004737">
    <property type="term" value="F:pyruvate decarboxylase activity"/>
    <property type="evidence" value="ECO:0007669"/>
    <property type="project" value="TreeGrafter"/>
</dbReference>
<evidence type="ECO:0000256" key="2">
    <source>
        <dbReference type="ARBA" id="ARBA00007812"/>
    </source>
</evidence>
<dbReference type="EMBL" id="KQ965739">
    <property type="protein sequence ID" value="KXS19138.1"/>
    <property type="molecule type" value="Genomic_DNA"/>
</dbReference>
<gene>
    <name evidence="9" type="ORF">M427DRAFT_469510</name>
</gene>
<keyword evidence="7" id="KW-0456">Lyase</keyword>
<evidence type="ECO:0000256" key="7">
    <source>
        <dbReference type="ARBA" id="ARBA00023239"/>
    </source>
</evidence>
<evidence type="ECO:0000313" key="10">
    <source>
        <dbReference type="Proteomes" id="UP000070544"/>
    </source>
</evidence>
<dbReference type="Gene3D" id="3.40.50.970">
    <property type="match status" value="1"/>
</dbReference>
<protein>
    <submittedName>
        <fullName evidence="9">Thiamin diphosphate-binding protein</fullName>
    </submittedName>
</protein>
<dbReference type="Proteomes" id="UP000070544">
    <property type="component" value="Unassembled WGS sequence"/>
</dbReference>
<feature type="domain" description="Thiamine pyrophosphate enzyme TPP-binding" evidence="8">
    <location>
        <begin position="131"/>
        <end position="277"/>
    </location>
</feature>